<dbReference type="PANTHER" id="PTHR43441:SF6">
    <property type="entry name" value="N-ACETYLTRANSFERASE DOMAIN-CONTAINING PROTEIN"/>
    <property type="match status" value="1"/>
</dbReference>
<dbReference type="InterPro" id="IPR016181">
    <property type="entry name" value="Acyl_CoA_acyltransferase"/>
</dbReference>
<accession>A0A7Z0CMK3</accession>
<dbReference type="GO" id="GO:0008999">
    <property type="term" value="F:protein-N-terminal-alanine acetyltransferase activity"/>
    <property type="evidence" value="ECO:0007669"/>
    <property type="project" value="TreeGrafter"/>
</dbReference>
<dbReference type="AlphaFoldDB" id="A0A7Z0CMK3"/>
<dbReference type="PANTHER" id="PTHR43441">
    <property type="entry name" value="RIBOSOMAL-PROTEIN-SERINE ACETYLTRANSFERASE"/>
    <property type="match status" value="1"/>
</dbReference>
<name>A0A7Z0CMK3_9ACTN</name>
<sequence length="166" mass="17333">MTEPAGAPVGVTTARLALVLWDAATVTALRAGERQPDWHPDFPREDDLGAASLWRDGDPWGPRSIVSLKQRLVIGSIGFFGPPEPADDGVPEVEVGYGLVAPARGYGLATEALGALLERADAAGVRVRASIAPDNAASLRVAAKAGFTGVRGANEDGEMVLVRPLR</sequence>
<keyword evidence="5" id="KW-1185">Reference proteome</keyword>
<dbReference type="Gene3D" id="3.40.630.30">
    <property type="match status" value="1"/>
</dbReference>
<dbReference type="Pfam" id="PF13302">
    <property type="entry name" value="Acetyltransf_3"/>
    <property type="match status" value="1"/>
</dbReference>
<evidence type="ECO:0000313" key="5">
    <source>
        <dbReference type="Proteomes" id="UP000662818"/>
    </source>
</evidence>
<dbReference type="GO" id="GO:0005737">
    <property type="term" value="C:cytoplasm"/>
    <property type="evidence" value="ECO:0007669"/>
    <property type="project" value="TreeGrafter"/>
</dbReference>
<reference evidence="3 5" key="1">
    <citation type="submission" date="2017-06" db="EMBL/GenBank/DDBJ databases">
        <title>Complete Genome Sequence of the Soil Carbazole-Degrading Bacterium Nocardioides aromaticivorans IC177.</title>
        <authorList>
            <person name="Vejarano F."/>
            <person name="Suzuki-Minakuchi C."/>
            <person name="Ohtsubo Y."/>
            <person name="Tsuda M."/>
            <person name="Okada K."/>
            <person name="Nojiri H."/>
        </authorList>
    </citation>
    <scope>NUCLEOTIDE SEQUENCE [LARGE SCALE GENOMIC DNA]</scope>
    <source>
        <strain evidence="3 5">IC177</strain>
    </source>
</reference>
<dbReference type="EMBL" id="JACBZM010000001">
    <property type="protein sequence ID" value="NYI44173.1"/>
    <property type="molecule type" value="Genomic_DNA"/>
</dbReference>
<feature type="domain" description="N-acetyltransferase" evidence="1">
    <location>
        <begin position="24"/>
        <end position="166"/>
    </location>
</feature>
<dbReference type="InterPro" id="IPR000182">
    <property type="entry name" value="GNAT_dom"/>
</dbReference>
<dbReference type="RefSeq" id="WP_179648107.1">
    <property type="nucleotide sequence ID" value="NZ_CP022295.1"/>
</dbReference>
<dbReference type="GO" id="GO:1990189">
    <property type="term" value="F:protein N-terminal-serine acetyltransferase activity"/>
    <property type="evidence" value="ECO:0007669"/>
    <property type="project" value="TreeGrafter"/>
</dbReference>
<dbReference type="SUPFAM" id="SSF55729">
    <property type="entry name" value="Acyl-CoA N-acyltransferases (Nat)"/>
    <property type="match status" value="1"/>
</dbReference>
<dbReference type="Proteomes" id="UP000562045">
    <property type="component" value="Unassembled WGS sequence"/>
</dbReference>
<organism evidence="2 4">
    <name type="scientific">Nocardioides aromaticivorans</name>
    <dbReference type="NCBI Taxonomy" id="200618"/>
    <lineage>
        <taxon>Bacteria</taxon>
        <taxon>Bacillati</taxon>
        <taxon>Actinomycetota</taxon>
        <taxon>Actinomycetes</taxon>
        <taxon>Propionibacteriales</taxon>
        <taxon>Nocardioidaceae</taxon>
        <taxon>Nocardioides</taxon>
    </lineage>
</organism>
<dbReference type="PROSITE" id="PS51186">
    <property type="entry name" value="GNAT"/>
    <property type="match status" value="1"/>
</dbReference>
<evidence type="ECO:0000313" key="4">
    <source>
        <dbReference type="Proteomes" id="UP000562045"/>
    </source>
</evidence>
<reference evidence="2 4" key="2">
    <citation type="submission" date="2020-07" db="EMBL/GenBank/DDBJ databases">
        <title>Sequencing the genomes of 1000 actinobacteria strains.</title>
        <authorList>
            <person name="Klenk H.-P."/>
        </authorList>
    </citation>
    <scope>NUCLEOTIDE SEQUENCE [LARGE SCALE GENOMIC DNA]</scope>
    <source>
        <strain evidence="2 4">DSM 15131</strain>
    </source>
</reference>
<proteinExistence type="predicted"/>
<dbReference type="EMBL" id="CP022295">
    <property type="protein sequence ID" value="QSR28129.1"/>
    <property type="molecule type" value="Genomic_DNA"/>
</dbReference>
<gene>
    <name evidence="2" type="ORF">BJ993_001253</name>
    <name evidence="3" type="ORF">CFH99_21135</name>
</gene>
<protein>
    <submittedName>
        <fullName evidence="3">GNAT family N-acetyltransferase</fullName>
    </submittedName>
    <submittedName>
        <fullName evidence="2">RimJ/RimL family protein N-acetyltransferase</fullName>
    </submittedName>
</protein>
<dbReference type="InterPro" id="IPR051908">
    <property type="entry name" value="Ribosomal_N-acetyltransferase"/>
</dbReference>
<evidence type="ECO:0000259" key="1">
    <source>
        <dbReference type="PROSITE" id="PS51186"/>
    </source>
</evidence>
<evidence type="ECO:0000313" key="3">
    <source>
        <dbReference type="EMBL" id="QSR28129.1"/>
    </source>
</evidence>
<keyword evidence="2" id="KW-0808">Transferase</keyword>
<dbReference type="Proteomes" id="UP000662818">
    <property type="component" value="Chromosome"/>
</dbReference>
<evidence type="ECO:0000313" key="2">
    <source>
        <dbReference type="EMBL" id="NYI44173.1"/>
    </source>
</evidence>